<keyword evidence="11" id="KW-1185">Reference proteome</keyword>
<evidence type="ECO:0000256" key="6">
    <source>
        <dbReference type="ARBA" id="ARBA00023306"/>
    </source>
</evidence>
<evidence type="ECO:0000313" key="10">
    <source>
        <dbReference type="EMBL" id="KAL2629341.1"/>
    </source>
</evidence>
<dbReference type="InterPro" id="IPR010369">
    <property type="entry name" value="SOK"/>
</dbReference>
<dbReference type="PANTHER" id="PTHR31083:SF6">
    <property type="entry name" value="PROTEIN SOSEKI 3"/>
    <property type="match status" value="1"/>
</dbReference>
<feature type="domain" description="SOSEKI DIX-like" evidence="9">
    <location>
        <begin position="15"/>
        <end position="103"/>
    </location>
</feature>
<keyword evidence="5" id="KW-0472">Membrane</keyword>
<feature type="compositionally biased region" description="Basic and acidic residues" evidence="8">
    <location>
        <begin position="256"/>
        <end position="288"/>
    </location>
</feature>
<dbReference type="PANTHER" id="PTHR31083">
    <property type="entry name" value="UPSTREAM OF FLC PROTEIN (DUF966)"/>
    <property type="match status" value="1"/>
</dbReference>
<accession>A0ABD1YEY4</accession>
<evidence type="ECO:0000313" key="11">
    <source>
        <dbReference type="Proteomes" id="UP001605036"/>
    </source>
</evidence>
<keyword evidence="6" id="KW-0131">Cell cycle</keyword>
<comment type="similarity">
    <text evidence="7">Belongs to the SOSEKI family.</text>
</comment>
<feature type="compositionally biased region" description="Basic and acidic residues" evidence="8">
    <location>
        <begin position="679"/>
        <end position="692"/>
    </location>
</feature>
<proteinExistence type="inferred from homology"/>
<dbReference type="GO" id="GO:0051301">
    <property type="term" value="P:cell division"/>
    <property type="evidence" value="ECO:0007669"/>
    <property type="project" value="UniProtKB-KW"/>
</dbReference>
<feature type="compositionally biased region" description="Basic and acidic residues" evidence="8">
    <location>
        <begin position="353"/>
        <end position="397"/>
    </location>
</feature>
<evidence type="ECO:0000256" key="2">
    <source>
        <dbReference type="ARBA" id="ARBA00022473"/>
    </source>
</evidence>
<keyword evidence="4" id="KW-0132">Cell division</keyword>
<evidence type="ECO:0000256" key="1">
    <source>
        <dbReference type="ARBA" id="ARBA00004413"/>
    </source>
</evidence>
<dbReference type="GO" id="GO:0051258">
    <property type="term" value="P:protein polymerization"/>
    <property type="evidence" value="ECO:0007669"/>
    <property type="project" value="UniProtKB-ARBA"/>
</dbReference>
<dbReference type="Proteomes" id="UP001605036">
    <property type="component" value="Unassembled WGS sequence"/>
</dbReference>
<feature type="region of interest" description="Disordered" evidence="8">
    <location>
        <begin position="487"/>
        <end position="799"/>
    </location>
</feature>
<keyword evidence="2" id="KW-0217">Developmental protein</keyword>
<feature type="compositionally biased region" description="Basic and acidic residues" evidence="8">
    <location>
        <begin position="298"/>
        <end position="345"/>
    </location>
</feature>
<dbReference type="Gene3D" id="3.30.160.60">
    <property type="entry name" value="Classic Zinc Finger"/>
    <property type="match status" value="1"/>
</dbReference>
<reference evidence="10 11" key="1">
    <citation type="submission" date="2024-09" db="EMBL/GenBank/DDBJ databases">
        <title>Chromosome-scale assembly of Riccia fluitans.</title>
        <authorList>
            <person name="Paukszto L."/>
            <person name="Sawicki J."/>
            <person name="Karawczyk K."/>
            <person name="Piernik-Szablinska J."/>
            <person name="Szczecinska M."/>
            <person name="Mazdziarz M."/>
        </authorList>
    </citation>
    <scope>NUCLEOTIDE SEQUENCE [LARGE SCALE GENOMIC DNA]</scope>
    <source>
        <strain evidence="10">Rf_01</strain>
        <tissue evidence="10">Aerial parts of the thallus</tissue>
    </source>
</reference>
<feature type="compositionally biased region" description="Low complexity" evidence="8">
    <location>
        <begin position="622"/>
        <end position="636"/>
    </location>
</feature>
<feature type="compositionally biased region" description="Polar residues" evidence="8">
    <location>
        <begin position="637"/>
        <end position="657"/>
    </location>
</feature>
<evidence type="ECO:0000256" key="8">
    <source>
        <dbReference type="SAM" id="MobiDB-lite"/>
    </source>
</evidence>
<keyword evidence="3" id="KW-1003">Cell membrane</keyword>
<comment type="caution">
    <text evidence="10">The sequence shown here is derived from an EMBL/GenBank/DDBJ whole genome shotgun (WGS) entry which is preliminary data.</text>
</comment>
<protein>
    <recommendedName>
        <fullName evidence="9">SOSEKI DIX-like domain-containing protein</fullName>
    </recommendedName>
</protein>
<evidence type="ECO:0000256" key="7">
    <source>
        <dbReference type="ARBA" id="ARBA00024211"/>
    </source>
</evidence>
<feature type="compositionally biased region" description="Low complexity" evidence="8">
    <location>
        <begin position="753"/>
        <end position="764"/>
    </location>
</feature>
<feature type="compositionally biased region" description="Polar residues" evidence="8">
    <location>
        <begin position="705"/>
        <end position="716"/>
    </location>
</feature>
<dbReference type="EMBL" id="JBHFFA010000004">
    <property type="protein sequence ID" value="KAL2629341.1"/>
    <property type="molecule type" value="Genomic_DNA"/>
</dbReference>
<feature type="compositionally biased region" description="Low complexity" evidence="8">
    <location>
        <begin position="442"/>
        <end position="453"/>
    </location>
</feature>
<feature type="compositionally biased region" description="Polar residues" evidence="8">
    <location>
        <begin position="581"/>
        <end position="621"/>
    </location>
</feature>
<sequence>MDLVGMEPEEGFTKVQVVYYLSRGGQLQQPHLIDVPVAAHANGIYLRDVKRRLTSIRGKGMGESFSWSCKRNYKNNFIWQDLADDDKIVPLSDGELVLKGSELYTGAQEKDEGQVDPESASQMLPSKIKKLVSKKFDFEAVKRSLDLESDKLQEQSDLAAALSMSLQLMSDPHLKRFSKDKSMDLNQQVMNSLSQAKSNAAAEVSNAAEECLLDQSVTDISSETLHSEESTVQKFSFNEAVRERSKSTASASSSGTDRDNYCPPRKVEVIGRDRSHSREIPRSKEVSRELPPQIPRDAVSREKSREMSRELPRESVRESTRDAPRETPREFPREAARESLSREVPIEVFPGEVSREIPRESLRELSRELPKDVPPREASRISKDAGKSRQEKTEELPTIKTKRSPGTSEAGDSSPFMLSPRRLLAVLSTPGAEKKSGKLVHSSSTRSSAPSTSAHDEGFIPTINIRLAKQATCLSNFRLCSHINPHATDSRPDSPDHPLSAPPAQTASGGSSTIPVSPNTRGHSGGGPYWPRWRSSRKNRNSSDGKEVNPATPPRSSKPPARKPDPALNQSFEFDSKIGVGNSSMATPSLQTGNNSPSLSESSNGAATTSKMSPPVSLSVQSDGSDGAPPSTSSSSENQNIVSVKEVITQQSASATSPEGRPSLDTESLPRVSISESISEVREATKGVRPDSPESPMKPNPPSSPARTQLSSSPSFNKRIEDARARARSLVSKEIKAGESRSSKDLLKENNRARTSSTSARSNSIRMPINKTGTTGEGSKPPLGTLNRSPPRINSFVWDDSPITAPKKEFINRDDRPLTAGRTNLDWERTLQEAASLSVPPPDFGQILQECGQCGRTFKPDSLKVHMRGCHSLRRNKDFL</sequence>
<name>A0ABD1YEY4_9MARC</name>
<dbReference type="InterPro" id="IPR048351">
    <property type="entry name" value="SOK_DIX"/>
</dbReference>
<evidence type="ECO:0000259" key="9">
    <source>
        <dbReference type="Pfam" id="PF06136"/>
    </source>
</evidence>
<dbReference type="AlphaFoldDB" id="A0ABD1YEY4"/>
<evidence type="ECO:0000256" key="4">
    <source>
        <dbReference type="ARBA" id="ARBA00022618"/>
    </source>
</evidence>
<comment type="subcellular location">
    <subcellularLocation>
        <location evidence="1">Cell membrane</location>
        <topology evidence="1">Peripheral membrane protein</topology>
        <orientation evidence="1">Cytoplasmic side</orientation>
    </subcellularLocation>
</comment>
<gene>
    <name evidence="10" type="ORF">R1flu_014027</name>
</gene>
<dbReference type="GO" id="GO:0005886">
    <property type="term" value="C:plasma membrane"/>
    <property type="evidence" value="ECO:0007669"/>
    <property type="project" value="UniProtKB-SubCell"/>
</dbReference>
<evidence type="ECO:0000256" key="5">
    <source>
        <dbReference type="ARBA" id="ARBA00023136"/>
    </source>
</evidence>
<feature type="region of interest" description="Disordered" evidence="8">
    <location>
        <begin position="239"/>
        <end position="457"/>
    </location>
</feature>
<dbReference type="Pfam" id="PF06136">
    <property type="entry name" value="SOK"/>
    <property type="match status" value="1"/>
</dbReference>
<feature type="compositionally biased region" description="Basic and acidic residues" evidence="8">
    <location>
        <begin position="718"/>
        <end position="752"/>
    </location>
</feature>
<organism evidence="10 11">
    <name type="scientific">Riccia fluitans</name>
    <dbReference type="NCBI Taxonomy" id="41844"/>
    <lineage>
        <taxon>Eukaryota</taxon>
        <taxon>Viridiplantae</taxon>
        <taxon>Streptophyta</taxon>
        <taxon>Embryophyta</taxon>
        <taxon>Marchantiophyta</taxon>
        <taxon>Marchantiopsida</taxon>
        <taxon>Marchantiidae</taxon>
        <taxon>Marchantiales</taxon>
        <taxon>Ricciaceae</taxon>
        <taxon>Riccia</taxon>
    </lineage>
</organism>
<evidence type="ECO:0000256" key="3">
    <source>
        <dbReference type="ARBA" id="ARBA00022475"/>
    </source>
</evidence>
<feature type="compositionally biased region" description="Polar residues" evidence="8">
    <location>
        <begin position="503"/>
        <end position="522"/>
    </location>
</feature>